<keyword evidence="1" id="KW-1133">Transmembrane helix</keyword>
<sequence length="394" mass="42865">MLALFAVGTFRAAGWLFTLCVLAACLAGSLAAVGRRSANGFLFDVIAWPFAAFAGIPWVYAGAGRLRGGRSQRERGIALSVLVTVVLLAVFVPLLGGADATFAKLLESVTPTIEGDVTFRWIVVFIVAGLAAVGAMYLLAGPPPPATESTGGVQGRSLRRWEWALPVGALTVLFAVFVGAQFVALFGGDDYVQRTAGLTYAEYARSGFWQLSVVTILTLAVILIVLRWAATDSAADRLWLRVLLCAVSGLTMIIVASALGRMWTYQQAYGFTVLRLLVEVCELWLGLVYLLVIAAVLTLRRIWLPRAMLGTAMTTLVALALLNPERLIADQNIDRMRDGKIFDTDYVATLSTDVLPATDRLPEPLRTQVRDRVRAHLDPDTWYSWNLSRADAQE</sequence>
<evidence type="ECO:0000313" key="3">
    <source>
        <dbReference type="Proteomes" id="UP000247569"/>
    </source>
</evidence>
<dbReference type="InterPro" id="IPR025291">
    <property type="entry name" value="DUF4153"/>
</dbReference>
<keyword evidence="3" id="KW-1185">Reference proteome</keyword>
<keyword evidence="1" id="KW-0472">Membrane</keyword>
<feature type="transmembrane region" description="Helical" evidence="1">
    <location>
        <begin position="207"/>
        <end position="226"/>
    </location>
</feature>
<comment type="caution">
    <text evidence="2">The sequence shown here is derived from an EMBL/GenBank/DDBJ whole genome shotgun (WGS) entry which is preliminary data.</text>
</comment>
<evidence type="ECO:0000256" key="1">
    <source>
        <dbReference type="SAM" id="Phobius"/>
    </source>
</evidence>
<name>A0A318KDZ7_9NOCA</name>
<feature type="transmembrane region" description="Helical" evidence="1">
    <location>
        <begin position="41"/>
        <end position="64"/>
    </location>
</feature>
<dbReference type="Pfam" id="PF13687">
    <property type="entry name" value="DUF4153"/>
    <property type="match status" value="1"/>
</dbReference>
<proteinExistence type="predicted"/>
<dbReference type="Proteomes" id="UP000247569">
    <property type="component" value="Unassembled WGS sequence"/>
</dbReference>
<feature type="transmembrane region" description="Helical" evidence="1">
    <location>
        <begin position="283"/>
        <end position="303"/>
    </location>
</feature>
<dbReference type="AlphaFoldDB" id="A0A318KDZ7"/>
<protein>
    <submittedName>
        <fullName evidence="2">Uncharacterized protein DUF4173</fullName>
    </submittedName>
</protein>
<dbReference type="OrthoDB" id="9767931at2"/>
<feature type="transmembrane region" description="Helical" evidence="1">
    <location>
        <begin position="238"/>
        <end position="263"/>
    </location>
</feature>
<reference evidence="2 3" key="1">
    <citation type="submission" date="2018-05" db="EMBL/GenBank/DDBJ databases">
        <title>Genomic Encyclopedia of Type Strains, Phase IV (KMG-IV): sequencing the most valuable type-strain genomes for metagenomic binning, comparative biology and taxonomic classification.</title>
        <authorList>
            <person name="Goeker M."/>
        </authorList>
    </citation>
    <scope>NUCLEOTIDE SEQUENCE [LARGE SCALE GENOMIC DNA]</scope>
    <source>
        <strain evidence="2 3">DSM 44704</strain>
    </source>
</reference>
<feature type="transmembrane region" description="Helical" evidence="1">
    <location>
        <begin position="161"/>
        <end position="187"/>
    </location>
</feature>
<accession>A0A318KDZ7</accession>
<gene>
    <name evidence="2" type="ORF">DFR70_101440</name>
</gene>
<dbReference type="EMBL" id="QJKF01000001">
    <property type="protein sequence ID" value="PXX71019.1"/>
    <property type="molecule type" value="Genomic_DNA"/>
</dbReference>
<dbReference type="RefSeq" id="WP_040743352.1">
    <property type="nucleotide sequence ID" value="NZ_QJKF01000001.1"/>
</dbReference>
<feature type="transmembrane region" description="Helical" evidence="1">
    <location>
        <begin position="118"/>
        <end position="140"/>
    </location>
</feature>
<keyword evidence="1" id="KW-0812">Transmembrane</keyword>
<evidence type="ECO:0000313" key="2">
    <source>
        <dbReference type="EMBL" id="PXX71019.1"/>
    </source>
</evidence>
<feature type="transmembrane region" description="Helical" evidence="1">
    <location>
        <begin position="76"/>
        <end position="98"/>
    </location>
</feature>
<organism evidence="2 3">
    <name type="scientific">Nocardia tenerifensis</name>
    <dbReference type="NCBI Taxonomy" id="228006"/>
    <lineage>
        <taxon>Bacteria</taxon>
        <taxon>Bacillati</taxon>
        <taxon>Actinomycetota</taxon>
        <taxon>Actinomycetes</taxon>
        <taxon>Mycobacteriales</taxon>
        <taxon>Nocardiaceae</taxon>
        <taxon>Nocardia</taxon>
    </lineage>
</organism>